<keyword evidence="6" id="KW-0574">Periplasm</keyword>
<comment type="similarity">
    <text evidence="3">In the N-terminal section; belongs to the FlgJ family.</text>
</comment>
<dbReference type="InterPro" id="IPR019301">
    <property type="entry name" value="Flagellar_prot_FlgJ_N"/>
</dbReference>
<dbReference type="PANTHER" id="PTHR33308">
    <property type="entry name" value="PEPTIDOGLYCAN HYDROLASE FLGJ"/>
    <property type="match status" value="1"/>
</dbReference>
<evidence type="ECO:0000313" key="15">
    <source>
        <dbReference type="Proteomes" id="UP000078070"/>
    </source>
</evidence>
<reference evidence="15" key="1">
    <citation type="submission" date="2016-05" db="EMBL/GenBank/DDBJ databases">
        <authorList>
            <person name="Baek K."/>
            <person name="Yang S.-J."/>
        </authorList>
    </citation>
    <scope>NUCLEOTIDE SEQUENCE [LARGE SCALE GENOMIC DNA]</scope>
    <source>
        <strain evidence="15">ST58-10</strain>
    </source>
</reference>
<evidence type="ECO:0000256" key="11">
    <source>
        <dbReference type="ARBA" id="ARBA00030835"/>
    </source>
</evidence>
<dbReference type="RefSeq" id="WP_067386974.1">
    <property type="nucleotide sequence ID" value="NZ_CP015839.1"/>
</dbReference>
<dbReference type="OrthoDB" id="289937at2"/>
<sequence>MERSNGLGSKAQVYTDLSQLTQLKRDAKSDGPEALAQVAKQFEQMFMSMMLKSMREANASLAEDSPFNSGDVKFYQDMLDQQMTLELSTGKGMGLAEVLVKQLGQQLNMPAEQDETELRPLDESERMLKRAFGGGAQLAALAQLQPSQPSDAAELPPHVTSPYAPGPQVGSAPAADAAAEATRSGAAAGPETFETPAEFVATLLPLAQRLAPEIGVDPKVLVAQAALETGWGRHISRDSSGRNSRNLFNIKADSAWQGERVGISTLEYRGGVAVRESAAFRAYGSFEQSFEDYVSFLQQNPRYRQALEKAADPEAYLQELQAAGYATDPAYAKKIGRIFDSELLLQARADSAQE</sequence>
<evidence type="ECO:0000256" key="10">
    <source>
        <dbReference type="ARBA" id="ARBA00023316"/>
    </source>
</evidence>
<evidence type="ECO:0000256" key="5">
    <source>
        <dbReference type="ARBA" id="ARBA00013433"/>
    </source>
</evidence>
<evidence type="ECO:0000256" key="8">
    <source>
        <dbReference type="ARBA" id="ARBA00022801"/>
    </source>
</evidence>
<accession>A0A1A9EVN4</accession>
<reference evidence="14 15" key="2">
    <citation type="journal article" date="2018" name="Int. J. Syst. Evol. Microbiol.">
        <title>Marinobacterium aestuarii sp. nov., a benzene-degrading marine bacterium isolated from estuary sediment.</title>
        <authorList>
            <person name="Bae S.S."/>
            <person name="Jung J."/>
            <person name="Chung D."/>
            <person name="Baek K."/>
        </authorList>
    </citation>
    <scope>NUCLEOTIDE SEQUENCE [LARGE SCALE GENOMIC DNA]</scope>
    <source>
        <strain evidence="14 15">ST58-10</strain>
    </source>
</reference>
<dbReference type="SMART" id="SM00047">
    <property type="entry name" value="LYZ2"/>
    <property type="match status" value="1"/>
</dbReference>
<comment type="subcellular location">
    <subcellularLocation>
        <location evidence="2">Periplasm</location>
    </subcellularLocation>
</comment>
<dbReference type="GO" id="GO:0071555">
    <property type="term" value="P:cell wall organization"/>
    <property type="evidence" value="ECO:0007669"/>
    <property type="project" value="UniProtKB-KW"/>
</dbReference>
<keyword evidence="10" id="KW-0961">Cell wall biogenesis/degradation</keyword>
<keyword evidence="8" id="KW-0378">Hydrolase</keyword>
<keyword evidence="15" id="KW-1185">Reference proteome</keyword>
<keyword evidence="14" id="KW-0966">Cell projection</keyword>
<evidence type="ECO:0000313" key="14">
    <source>
        <dbReference type="EMBL" id="ANG61728.1"/>
    </source>
</evidence>
<keyword evidence="14" id="KW-0969">Cilium</keyword>
<keyword evidence="9" id="KW-0326">Glycosidase</keyword>
<evidence type="ECO:0000256" key="9">
    <source>
        <dbReference type="ARBA" id="ARBA00023295"/>
    </source>
</evidence>
<dbReference type="KEGG" id="mars:A8C75_04055"/>
<evidence type="ECO:0000256" key="3">
    <source>
        <dbReference type="ARBA" id="ARBA00006880"/>
    </source>
</evidence>
<dbReference type="STRING" id="1821621.A8C75_04055"/>
<evidence type="ECO:0000256" key="2">
    <source>
        <dbReference type="ARBA" id="ARBA00004418"/>
    </source>
</evidence>
<evidence type="ECO:0000256" key="6">
    <source>
        <dbReference type="ARBA" id="ARBA00022764"/>
    </source>
</evidence>
<dbReference type="Gene3D" id="2.10.70.40">
    <property type="entry name" value="peptidoglycan hydrolase"/>
    <property type="match status" value="1"/>
</dbReference>
<organism evidence="14 15">
    <name type="scientific">Marinobacterium aestuarii</name>
    <dbReference type="NCBI Taxonomy" id="1821621"/>
    <lineage>
        <taxon>Bacteria</taxon>
        <taxon>Pseudomonadati</taxon>
        <taxon>Pseudomonadota</taxon>
        <taxon>Gammaproteobacteria</taxon>
        <taxon>Oceanospirillales</taxon>
        <taxon>Oceanospirillaceae</taxon>
        <taxon>Marinobacterium</taxon>
    </lineage>
</organism>
<dbReference type="GO" id="GO:0044780">
    <property type="term" value="P:bacterial-type flagellum assembly"/>
    <property type="evidence" value="ECO:0007669"/>
    <property type="project" value="InterPro"/>
</dbReference>
<dbReference type="PANTHER" id="PTHR33308:SF9">
    <property type="entry name" value="PEPTIDOGLYCAN HYDROLASE FLGJ"/>
    <property type="match status" value="1"/>
</dbReference>
<dbReference type="GO" id="GO:0071973">
    <property type="term" value="P:bacterial-type flagellum-dependent cell motility"/>
    <property type="evidence" value="ECO:0007669"/>
    <property type="project" value="TreeGrafter"/>
</dbReference>
<dbReference type="InterPro" id="IPR002901">
    <property type="entry name" value="MGlyc_endo_b_GlcNAc-like_dom"/>
</dbReference>
<feature type="compositionally biased region" description="Low complexity" evidence="12">
    <location>
        <begin position="172"/>
        <end position="188"/>
    </location>
</feature>
<name>A0A1A9EVN4_9GAMM</name>
<feature type="domain" description="Mannosyl-glycoprotein endo-beta-N-acetylglucosamidase-like" evidence="13">
    <location>
        <begin position="184"/>
        <end position="350"/>
    </location>
</feature>
<protein>
    <recommendedName>
        <fullName evidence="5">Peptidoglycan hydrolase FlgJ</fullName>
    </recommendedName>
    <alternativeName>
        <fullName evidence="11">Muramidase FlgJ</fullName>
    </alternativeName>
</protein>
<comment type="function">
    <text evidence="1">Flagellum-specific muramidase which hydrolyzes the peptidoglycan layer to assemble the rod structure in the periplasmic space.</text>
</comment>
<evidence type="ECO:0000256" key="7">
    <source>
        <dbReference type="ARBA" id="ARBA00022795"/>
    </source>
</evidence>
<dbReference type="EMBL" id="CP015839">
    <property type="protein sequence ID" value="ANG61728.1"/>
    <property type="molecule type" value="Genomic_DNA"/>
</dbReference>
<evidence type="ECO:0000256" key="1">
    <source>
        <dbReference type="ARBA" id="ARBA00002954"/>
    </source>
</evidence>
<evidence type="ECO:0000256" key="4">
    <source>
        <dbReference type="ARBA" id="ARBA00007974"/>
    </source>
</evidence>
<dbReference type="GO" id="GO:0004040">
    <property type="term" value="F:amidase activity"/>
    <property type="evidence" value="ECO:0007669"/>
    <property type="project" value="InterPro"/>
</dbReference>
<proteinExistence type="inferred from homology"/>
<dbReference type="NCBIfam" id="TIGR02541">
    <property type="entry name" value="flagell_FlgJ"/>
    <property type="match status" value="1"/>
</dbReference>
<dbReference type="InterPro" id="IPR051056">
    <property type="entry name" value="Glycosyl_Hydrolase_73"/>
</dbReference>
<evidence type="ECO:0000259" key="13">
    <source>
        <dbReference type="SMART" id="SM00047"/>
    </source>
</evidence>
<evidence type="ECO:0000256" key="12">
    <source>
        <dbReference type="SAM" id="MobiDB-lite"/>
    </source>
</evidence>
<dbReference type="GO" id="GO:0042597">
    <property type="term" value="C:periplasmic space"/>
    <property type="evidence" value="ECO:0007669"/>
    <property type="project" value="UniProtKB-SubCell"/>
</dbReference>
<dbReference type="Pfam" id="PF01832">
    <property type="entry name" value="Glucosaminidase"/>
    <property type="match status" value="1"/>
</dbReference>
<comment type="similarity">
    <text evidence="4">In the C-terminal section; belongs to the glycosyl hydrolase 73 family.</text>
</comment>
<dbReference type="Proteomes" id="UP000078070">
    <property type="component" value="Chromosome"/>
</dbReference>
<feature type="region of interest" description="Disordered" evidence="12">
    <location>
        <begin position="146"/>
        <end position="189"/>
    </location>
</feature>
<keyword evidence="7" id="KW-1005">Bacterial flagellum biogenesis</keyword>
<dbReference type="Pfam" id="PF10135">
    <property type="entry name" value="Rod-binding"/>
    <property type="match status" value="1"/>
</dbReference>
<keyword evidence="14" id="KW-0282">Flagellum</keyword>
<dbReference type="GO" id="GO:0016798">
    <property type="term" value="F:hydrolase activity, acting on glycosyl bonds"/>
    <property type="evidence" value="ECO:0007669"/>
    <property type="project" value="UniProtKB-KW"/>
</dbReference>
<gene>
    <name evidence="14" type="ORF">A8C75_04055</name>
</gene>
<dbReference type="AlphaFoldDB" id="A0A1A9EVN4"/>
<dbReference type="InterPro" id="IPR013377">
    <property type="entry name" value="FlgJ"/>
</dbReference>
<dbReference type="Gene3D" id="1.10.530.10">
    <property type="match status" value="1"/>
</dbReference>